<dbReference type="Gene3D" id="3.40.630.30">
    <property type="match status" value="1"/>
</dbReference>
<evidence type="ECO:0000313" key="3">
    <source>
        <dbReference type="Proteomes" id="UP000029392"/>
    </source>
</evidence>
<feature type="domain" description="N-acetyltransferase" evidence="1">
    <location>
        <begin position="14"/>
        <end position="178"/>
    </location>
</feature>
<comment type="caution">
    <text evidence="2">The sequence shown here is derived from an EMBL/GenBank/DDBJ whole genome shotgun (WGS) entry which is preliminary data.</text>
</comment>
<dbReference type="OrthoDB" id="9801656at2"/>
<dbReference type="EMBL" id="AVCH01000042">
    <property type="protein sequence ID" value="KFN51729.1"/>
    <property type="molecule type" value="Genomic_DNA"/>
</dbReference>
<dbReference type="InterPro" id="IPR051531">
    <property type="entry name" value="N-acetyltransferase"/>
</dbReference>
<organism evidence="2 3">
    <name type="scientific">Arenimonas malthae CC-JY-1</name>
    <dbReference type="NCBI Taxonomy" id="1384054"/>
    <lineage>
        <taxon>Bacteria</taxon>
        <taxon>Pseudomonadati</taxon>
        <taxon>Pseudomonadota</taxon>
        <taxon>Gammaproteobacteria</taxon>
        <taxon>Lysobacterales</taxon>
        <taxon>Lysobacteraceae</taxon>
        <taxon>Arenimonas</taxon>
    </lineage>
</organism>
<evidence type="ECO:0000259" key="1">
    <source>
        <dbReference type="PROSITE" id="PS51186"/>
    </source>
</evidence>
<dbReference type="PROSITE" id="PS51186">
    <property type="entry name" value="GNAT"/>
    <property type="match status" value="1"/>
</dbReference>
<reference evidence="2 3" key="1">
    <citation type="submission" date="2013-09" db="EMBL/GenBank/DDBJ databases">
        <title>Genome sequencing of Arenimonas malthae.</title>
        <authorList>
            <person name="Chen F."/>
            <person name="Wang G."/>
        </authorList>
    </citation>
    <scope>NUCLEOTIDE SEQUENCE [LARGE SCALE GENOMIC DNA]</scope>
    <source>
        <strain evidence="2 3">CC-JY-1</strain>
    </source>
</reference>
<evidence type="ECO:0000313" key="2">
    <source>
        <dbReference type="EMBL" id="KFN51729.1"/>
    </source>
</evidence>
<dbReference type="PANTHER" id="PTHR43792">
    <property type="entry name" value="GNAT FAMILY, PUTATIVE (AFU_ORTHOLOGUE AFUA_3G00765)-RELATED-RELATED"/>
    <property type="match status" value="1"/>
</dbReference>
<dbReference type="GO" id="GO:0008999">
    <property type="term" value="F:protein-N-terminal-alanine acetyltransferase activity"/>
    <property type="evidence" value="ECO:0007669"/>
    <property type="project" value="TreeGrafter"/>
</dbReference>
<dbReference type="SUPFAM" id="SSF55729">
    <property type="entry name" value="Acyl-CoA N-acyltransferases (Nat)"/>
    <property type="match status" value="1"/>
</dbReference>
<dbReference type="PATRIC" id="fig|1384054.3.peg.586"/>
<dbReference type="Proteomes" id="UP000029392">
    <property type="component" value="Unassembled WGS sequence"/>
</dbReference>
<name>A0A091BLP0_9GAMM</name>
<proteinExistence type="predicted"/>
<dbReference type="InterPro" id="IPR016181">
    <property type="entry name" value="Acyl_CoA_acyltransferase"/>
</dbReference>
<dbReference type="GO" id="GO:0005737">
    <property type="term" value="C:cytoplasm"/>
    <property type="evidence" value="ECO:0007669"/>
    <property type="project" value="TreeGrafter"/>
</dbReference>
<dbReference type="RefSeq" id="WP_043800614.1">
    <property type="nucleotide sequence ID" value="NZ_AVCH01000042.1"/>
</dbReference>
<dbReference type="AlphaFoldDB" id="A0A091BLP0"/>
<dbReference type="CDD" id="cd04301">
    <property type="entry name" value="NAT_SF"/>
    <property type="match status" value="1"/>
</dbReference>
<keyword evidence="3" id="KW-1185">Reference proteome</keyword>
<dbReference type="InterPro" id="IPR000182">
    <property type="entry name" value="GNAT_dom"/>
</dbReference>
<dbReference type="eggNOG" id="COG1670">
    <property type="taxonomic scope" value="Bacteria"/>
</dbReference>
<sequence>MSTPPLPTLESPRLRLRPYRQDDARAIYALYSDPVVTRYWSFPAWTRREQASDYLAARMALETPAVYAWALAERECDRLIGTTTLFSLSGPHKRAEIGYSLLPARQGQGLATEALRTVLGHAFGPLGLERIEADVDPRNEPSWRLLEKLGFRREGLLRNRWRVDGEVCDSFLYGLLREDYVA</sequence>
<dbReference type="Pfam" id="PF13302">
    <property type="entry name" value="Acetyltransf_3"/>
    <property type="match status" value="1"/>
</dbReference>
<dbReference type="PANTHER" id="PTHR43792:SF9">
    <property type="entry name" value="RIBOSOMAL-PROTEIN-ALANINE ACETYLTRANSFERASE"/>
    <property type="match status" value="1"/>
</dbReference>
<protein>
    <recommendedName>
        <fullName evidence="1">N-acetyltransferase domain-containing protein</fullName>
    </recommendedName>
</protein>
<accession>A0A091BLP0</accession>
<gene>
    <name evidence="2" type="ORF">N790_04025</name>
</gene>
<dbReference type="STRING" id="1384054.N790_04025"/>